<dbReference type="InterPro" id="IPR019307">
    <property type="entry name" value="RNA-bd_AU-1/RNase_E/G"/>
</dbReference>
<dbReference type="Proteomes" id="UP000198761">
    <property type="component" value="Unassembled WGS sequence"/>
</dbReference>
<evidence type="ECO:0000256" key="4">
    <source>
        <dbReference type="ARBA" id="ARBA00022759"/>
    </source>
</evidence>
<keyword evidence="6" id="KW-0460">Magnesium</keyword>
<organism evidence="9 10">
    <name type="scientific">Gemmobacter aquatilis</name>
    <dbReference type="NCBI Taxonomy" id="933059"/>
    <lineage>
        <taxon>Bacteria</taxon>
        <taxon>Pseudomonadati</taxon>
        <taxon>Pseudomonadota</taxon>
        <taxon>Alphaproteobacteria</taxon>
        <taxon>Rhodobacterales</taxon>
        <taxon>Paracoccaceae</taxon>
        <taxon>Gemmobacter</taxon>
    </lineage>
</organism>
<dbReference type="RefSeq" id="WP_091296067.1">
    <property type="nucleotide sequence ID" value="NZ_FOCE01000001.1"/>
</dbReference>
<keyword evidence="4" id="KW-0255">Endonuclease</keyword>
<accession>A0A1H7Z6P7</accession>
<dbReference type="PANTHER" id="PTHR30001:SF1">
    <property type="entry name" value="RIBONUCLEASE E_G-LIKE PROTEIN, CHLOROPLASTIC"/>
    <property type="match status" value="1"/>
</dbReference>
<evidence type="ECO:0000313" key="10">
    <source>
        <dbReference type="Proteomes" id="UP000198761"/>
    </source>
</evidence>
<keyword evidence="3" id="KW-0479">Metal-binding</keyword>
<dbReference type="GO" id="GO:0004540">
    <property type="term" value="F:RNA nuclease activity"/>
    <property type="evidence" value="ECO:0007669"/>
    <property type="project" value="InterPro"/>
</dbReference>
<feature type="domain" description="RNA-binding protein AU-1/Ribonuclease E/G" evidence="8">
    <location>
        <begin position="214"/>
        <end position="337"/>
    </location>
</feature>
<evidence type="ECO:0000259" key="8">
    <source>
        <dbReference type="Pfam" id="PF10150"/>
    </source>
</evidence>
<feature type="domain" description="RNA-binding protein AU-1/Ribonuclease E/G" evidence="8">
    <location>
        <begin position="104"/>
        <end position="205"/>
    </location>
</feature>
<protein>
    <submittedName>
        <fullName evidence="9">Ribonuclease, Rne/Rng family</fullName>
    </submittedName>
</protein>
<dbReference type="GO" id="GO:0003723">
    <property type="term" value="F:RNA binding"/>
    <property type="evidence" value="ECO:0007669"/>
    <property type="project" value="UniProtKB-KW"/>
</dbReference>
<gene>
    <name evidence="9" type="ORF">SAMN04488103_101419</name>
</gene>
<evidence type="ECO:0000256" key="5">
    <source>
        <dbReference type="ARBA" id="ARBA00022801"/>
    </source>
</evidence>
<comment type="cofactor">
    <cofactor evidence="1">
        <name>Mg(2+)</name>
        <dbReference type="ChEBI" id="CHEBI:18420"/>
    </cofactor>
</comment>
<dbReference type="GO" id="GO:0004519">
    <property type="term" value="F:endonuclease activity"/>
    <property type="evidence" value="ECO:0007669"/>
    <property type="project" value="UniProtKB-KW"/>
</dbReference>
<dbReference type="GO" id="GO:0016787">
    <property type="term" value="F:hydrolase activity"/>
    <property type="evidence" value="ECO:0007669"/>
    <property type="project" value="UniProtKB-KW"/>
</dbReference>
<keyword evidence="10" id="KW-1185">Reference proteome</keyword>
<dbReference type="STRING" id="933059.SAMN04488103_101419"/>
<dbReference type="GO" id="GO:0006364">
    <property type="term" value="P:rRNA processing"/>
    <property type="evidence" value="ECO:0007669"/>
    <property type="project" value="TreeGrafter"/>
</dbReference>
<evidence type="ECO:0000256" key="6">
    <source>
        <dbReference type="ARBA" id="ARBA00022842"/>
    </source>
</evidence>
<keyword evidence="2" id="KW-0540">Nuclease</keyword>
<reference evidence="9 10" key="1">
    <citation type="submission" date="2016-10" db="EMBL/GenBank/DDBJ databases">
        <authorList>
            <person name="de Groot N.N."/>
        </authorList>
    </citation>
    <scope>NUCLEOTIDE SEQUENCE [LARGE SCALE GENOMIC DNA]</scope>
    <source>
        <strain evidence="9 10">DSM 3857</strain>
    </source>
</reference>
<evidence type="ECO:0000256" key="2">
    <source>
        <dbReference type="ARBA" id="ARBA00022722"/>
    </source>
</evidence>
<evidence type="ECO:0000313" key="9">
    <source>
        <dbReference type="EMBL" id="SEM53955.1"/>
    </source>
</evidence>
<dbReference type="OrthoDB" id="9804278at2"/>
<sequence length="350" mass="36761">MKGRVIALDQIGGRDAAALIVDGVLLDIVVDPAGEAPLPGAILRGIVDRPMKGQGGVFVKLPGGQSGFLRQVSGLAPGQPVLVQLSGAAEPGKALPVTTRLLFKGRYAIITPGAPGRNISRRIRDEDMRNALESLAEAGMEGAPADLGLILRSACAEADEADIADDILAMRDLSVAVLSDIEGGPELLVDGASAHETAWRDWTDPAPDDVAEGEGAFEAHGVEELIDALLSPRVPLPGGAHMYVEPTRALVAVDVNTGNDTTPAASLKANIAAARDLPRQLRLRGLGGQVVVDFAPMPKKDRAVLDQVLRAAFKGESSETSLSGWTNLGLYELVRKRDRLPLAELLGVRE</sequence>
<keyword evidence="5" id="KW-0378">Hydrolase</keyword>
<name>A0A1H7Z6P7_9RHOB</name>
<evidence type="ECO:0000256" key="7">
    <source>
        <dbReference type="ARBA" id="ARBA00022884"/>
    </source>
</evidence>
<dbReference type="InterPro" id="IPR004659">
    <property type="entry name" value="RNase_E/G"/>
</dbReference>
<evidence type="ECO:0000256" key="3">
    <source>
        <dbReference type="ARBA" id="ARBA00022723"/>
    </source>
</evidence>
<dbReference type="PANTHER" id="PTHR30001">
    <property type="entry name" value="RIBONUCLEASE"/>
    <property type="match status" value="1"/>
</dbReference>
<dbReference type="EMBL" id="FOCE01000001">
    <property type="protein sequence ID" value="SEM53955.1"/>
    <property type="molecule type" value="Genomic_DNA"/>
</dbReference>
<evidence type="ECO:0000256" key="1">
    <source>
        <dbReference type="ARBA" id="ARBA00001946"/>
    </source>
</evidence>
<dbReference type="Pfam" id="PF10150">
    <property type="entry name" value="RNase_E_G"/>
    <property type="match status" value="2"/>
</dbReference>
<dbReference type="AlphaFoldDB" id="A0A1H7Z6P7"/>
<proteinExistence type="predicted"/>
<dbReference type="GO" id="GO:0005737">
    <property type="term" value="C:cytoplasm"/>
    <property type="evidence" value="ECO:0007669"/>
    <property type="project" value="TreeGrafter"/>
</dbReference>
<keyword evidence="7" id="KW-0694">RNA-binding</keyword>
<dbReference type="GO" id="GO:0046872">
    <property type="term" value="F:metal ion binding"/>
    <property type="evidence" value="ECO:0007669"/>
    <property type="project" value="UniProtKB-KW"/>
</dbReference>